<evidence type="ECO:0000313" key="4">
    <source>
        <dbReference type="Proteomes" id="UP000015104"/>
    </source>
</evidence>
<dbReference type="KEGG" id="tut:107364437"/>
<reference evidence="3" key="2">
    <citation type="submission" date="2015-06" db="UniProtKB">
        <authorList>
            <consortium name="EnsemblMetazoa"/>
        </authorList>
    </citation>
    <scope>IDENTIFICATION</scope>
</reference>
<dbReference type="OMA" id="WIKHSAM"/>
<feature type="transmembrane region" description="Helical" evidence="2">
    <location>
        <begin position="54"/>
        <end position="76"/>
    </location>
</feature>
<dbReference type="Proteomes" id="UP000015104">
    <property type="component" value="Unassembled WGS sequence"/>
</dbReference>
<proteinExistence type="predicted"/>
<gene>
    <name evidence="3" type="primary">107364437</name>
</gene>
<feature type="region of interest" description="Disordered" evidence="1">
    <location>
        <begin position="1"/>
        <end position="22"/>
    </location>
</feature>
<dbReference type="EnsemblMetazoa" id="tetur12g04687.1">
    <property type="protein sequence ID" value="tetur12g04687.1"/>
    <property type="gene ID" value="tetur12g04687"/>
</dbReference>
<evidence type="ECO:0000256" key="1">
    <source>
        <dbReference type="SAM" id="MobiDB-lite"/>
    </source>
</evidence>
<sequence>MPRKLDETTESAMTTAKGGKTRKKGISILPSWIKHSAMERENEAGNLFNAMNTFGLILLVTFNVIALVVPVVWAGILGTTYSESLAPFVDAGAYIIVDSIGAPINITKTSNIIKLLIIRVNMIAGLASKICKKNEFSSQCQQLNATLKSN</sequence>
<accession>T1KJE0</accession>
<dbReference type="HOGENOM" id="CLU_1742860_0_0_1"/>
<dbReference type="AlphaFoldDB" id="T1KJE0"/>
<keyword evidence="2" id="KW-1133">Transmembrane helix</keyword>
<keyword evidence="2" id="KW-0812">Transmembrane</keyword>
<reference evidence="4" key="1">
    <citation type="submission" date="2011-08" db="EMBL/GenBank/DDBJ databases">
        <authorList>
            <person name="Rombauts S."/>
        </authorList>
    </citation>
    <scope>NUCLEOTIDE SEQUENCE</scope>
    <source>
        <strain evidence="4">London</strain>
    </source>
</reference>
<keyword evidence="2" id="KW-0472">Membrane</keyword>
<evidence type="ECO:0000313" key="3">
    <source>
        <dbReference type="EnsemblMetazoa" id="tetur12g04687.1"/>
    </source>
</evidence>
<protein>
    <submittedName>
        <fullName evidence="3">Uncharacterized protein</fullName>
    </submittedName>
</protein>
<evidence type="ECO:0000256" key="2">
    <source>
        <dbReference type="SAM" id="Phobius"/>
    </source>
</evidence>
<keyword evidence="4" id="KW-1185">Reference proteome</keyword>
<organism evidence="3 4">
    <name type="scientific">Tetranychus urticae</name>
    <name type="common">Two-spotted spider mite</name>
    <dbReference type="NCBI Taxonomy" id="32264"/>
    <lineage>
        <taxon>Eukaryota</taxon>
        <taxon>Metazoa</taxon>
        <taxon>Ecdysozoa</taxon>
        <taxon>Arthropoda</taxon>
        <taxon>Chelicerata</taxon>
        <taxon>Arachnida</taxon>
        <taxon>Acari</taxon>
        <taxon>Acariformes</taxon>
        <taxon>Trombidiformes</taxon>
        <taxon>Prostigmata</taxon>
        <taxon>Eleutherengona</taxon>
        <taxon>Raphignathae</taxon>
        <taxon>Tetranychoidea</taxon>
        <taxon>Tetranychidae</taxon>
        <taxon>Tetranychus</taxon>
    </lineage>
</organism>
<name>T1KJE0_TETUR</name>
<dbReference type="EMBL" id="CAEY01000111">
    <property type="status" value="NOT_ANNOTATED_CDS"/>
    <property type="molecule type" value="Genomic_DNA"/>
</dbReference>